<gene>
    <name evidence="1" type="ORF">C2G38_2177672</name>
</gene>
<dbReference type="EMBL" id="QKWP01000382">
    <property type="protein sequence ID" value="RIB21057.1"/>
    <property type="molecule type" value="Genomic_DNA"/>
</dbReference>
<accession>A0A397VI88</accession>
<sequence length="173" mass="20728">MEKQPQRTQETFNFLNDIELEIPEEEIPEIVDKQFPVLVLNFGKLSSYEIQTLIKYKKKIQESIRSLRRIEHKIQTIEKSYKGFRYLSIFDKIERKIIAQKFGENPAIAELSKDNIILHKFWNTIFEFEIHKSSTNKLMYLKLRLSKNQTQVKGTTNGKQTWEFSIRIIRNYP</sequence>
<dbReference type="Proteomes" id="UP000266673">
    <property type="component" value="Unassembled WGS sequence"/>
</dbReference>
<dbReference type="AlphaFoldDB" id="A0A397VI88"/>
<keyword evidence="2" id="KW-1185">Reference proteome</keyword>
<dbReference type="OrthoDB" id="2468968at2759"/>
<comment type="caution">
    <text evidence="1">The sequence shown here is derived from an EMBL/GenBank/DDBJ whole genome shotgun (WGS) entry which is preliminary data.</text>
</comment>
<organism evidence="1 2">
    <name type="scientific">Gigaspora rosea</name>
    <dbReference type="NCBI Taxonomy" id="44941"/>
    <lineage>
        <taxon>Eukaryota</taxon>
        <taxon>Fungi</taxon>
        <taxon>Fungi incertae sedis</taxon>
        <taxon>Mucoromycota</taxon>
        <taxon>Glomeromycotina</taxon>
        <taxon>Glomeromycetes</taxon>
        <taxon>Diversisporales</taxon>
        <taxon>Gigasporaceae</taxon>
        <taxon>Gigaspora</taxon>
    </lineage>
</organism>
<reference evidence="1 2" key="1">
    <citation type="submission" date="2018-06" db="EMBL/GenBank/DDBJ databases">
        <title>Comparative genomics reveals the genomic features of Rhizophagus irregularis, R. cerebriforme, R. diaphanum and Gigaspora rosea, and their symbiotic lifestyle signature.</title>
        <authorList>
            <person name="Morin E."/>
            <person name="San Clemente H."/>
            <person name="Chen E.C.H."/>
            <person name="De La Providencia I."/>
            <person name="Hainaut M."/>
            <person name="Kuo A."/>
            <person name="Kohler A."/>
            <person name="Murat C."/>
            <person name="Tang N."/>
            <person name="Roy S."/>
            <person name="Loubradou J."/>
            <person name="Henrissat B."/>
            <person name="Grigoriev I.V."/>
            <person name="Corradi N."/>
            <person name="Roux C."/>
            <person name="Martin F.M."/>
        </authorList>
    </citation>
    <scope>NUCLEOTIDE SEQUENCE [LARGE SCALE GENOMIC DNA]</scope>
    <source>
        <strain evidence="1 2">DAOM 194757</strain>
    </source>
</reference>
<evidence type="ECO:0000313" key="1">
    <source>
        <dbReference type="EMBL" id="RIB21057.1"/>
    </source>
</evidence>
<evidence type="ECO:0000313" key="2">
    <source>
        <dbReference type="Proteomes" id="UP000266673"/>
    </source>
</evidence>
<name>A0A397VI88_9GLOM</name>
<protein>
    <submittedName>
        <fullName evidence="1">Uncharacterized protein</fullName>
    </submittedName>
</protein>
<proteinExistence type="predicted"/>